<feature type="transmembrane region" description="Helical" evidence="1">
    <location>
        <begin position="122"/>
        <end position="143"/>
    </location>
</feature>
<protein>
    <recommendedName>
        <fullName evidence="4">DoxX family protein</fullName>
    </recommendedName>
</protein>
<evidence type="ECO:0000256" key="1">
    <source>
        <dbReference type="SAM" id="Phobius"/>
    </source>
</evidence>
<name>A0ABS3C5S3_9BACT</name>
<feature type="transmembrane region" description="Helical" evidence="1">
    <location>
        <begin position="20"/>
        <end position="42"/>
    </location>
</feature>
<gene>
    <name evidence="2" type="ORF">J0A68_16050</name>
</gene>
<comment type="caution">
    <text evidence="2">The sequence shown here is derived from an EMBL/GenBank/DDBJ whole genome shotgun (WGS) entry which is preliminary data.</text>
</comment>
<keyword evidence="1" id="KW-0812">Transmembrane</keyword>
<keyword evidence="3" id="KW-1185">Reference proteome</keyword>
<feature type="transmembrane region" description="Helical" evidence="1">
    <location>
        <begin position="81"/>
        <end position="102"/>
    </location>
</feature>
<sequence length="435" mass="49824">MLLQSPVWSVFGRISFRIAFVYFLLYFNPLQFLAVIPGLYWLPGTALLPLDALTFFLNDQLFHISPTLNQNGGGSGDTSFAWAQVFTMLALAVLGGLAWTFFGKKRTSYPVWQHGLCVFLRYSLAGISFSYGILKVFAMQMHFPNLSQLATPLGDYLPMRFSWMFIGYSGPYQIFSGLAEVAVALLLVWRKTALLGALLAVGVFANVVMLNFSYDIPVKIYSLHLLILSVFLVWQERERLFAFFVQNKAVLPSSLYEKSWAKKWQNSGRLVLKVFFFLSSFGYTTYNYYNYYSQYHATKDLVMDPVEPGIYHVEVFVKNGDTIPESLADAQRWRDVVFDYNGSGSIAANDSSLRMRYGRAYFVYQPDSLGERIEWRNYSAESHPVASFDMDLSEKGKMILRGAKGDDSLQVVLRKLDRHFPLTERQFHWISESNR</sequence>
<reference evidence="2 3" key="1">
    <citation type="submission" date="2021-03" db="EMBL/GenBank/DDBJ databases">
        <title>novel species isolated from a fishpond in China.</title>
        <authorList>
            <person name="Lu H."/>
            <person name="Cai Z."/>
        </authorList>
    </citation>
    <scope>NUCLEOTIDE SEQUENCE [LARGE SCALE GENOMIC DNA]</scope>
    <source>
        <strain evidence="2 3">H41</strain>
    </source>
</reference>
<dbReference type="Proteomes" id="UP000664317">
    <property type="component" value="Unassembled WGS sequence"/>
</dbReference>
<feature type="transmembrane region" description="Helical" evidence="1">
    <location>
        <begin position="218"/>
        <end position="234"/>
    </location>
</feature>
<evidence type="ECO:0008006" key="4">
    <source>
        <dbReference type="Google" id="ProtNLM"/>
    </source>
</evidence>
<feature type="transmembrane region" description="Helical" evidence="1">
    <location>
        <begin position="194"/>
        <end position="212"/>
    </location>
</feature>
<keyword evidence="1" id="KW-1133">Transmembrane helix</keyword>
<dbReference type="EMBL" id="JAFKCT010000007">
    <property type="protein sequence ID" value="MBN7812467.1"/>
    <property type="molecule type" value="Genomic_DNA"/>
</dbReference>
<evidence type="ECO:0000313" key="3">
    <source>
        <dbReference type="Proteomes" id="UP000664317"/>
    </source>
</evidence>
<proteinExistence type="predicted"/>
<evidence type="ECO:0000313" key="2">
    <source>
        <dbReference type="EMBL" id="MBN7812467.1"/>
    </source>
</evidence>
<feature type="transmembrane region" description="Helical" evidence="1">
    <location>
        <begin position="163"/>
        <end position="187"/>
    </location>
</feature>
<dbReference type="RefSeq" id="WP_206579248.1">
    <property type="nucleotide sequence ID" value="NZ_JAFKCT010000007.1"/>
</dbReference>
<keyword evidence="1" id="KW-0472">Membrane</keyword>
<organism evidence="2 3">
    <name type="scientific">Algoriphagus oliviformis</name>
    <dbReference type="NCBI Taxonomy" id="2811231"/>
    <lineage>
        <taxon>Bacteria</taxon>
        <taxon>Pseudomonadati</taxon>
        <taxon>Bacteroidota</taxon>
        <taxon>Cytophagia</taxon>
        <taxon>Cytophagales</taxon>
        <taxon>Cyclobacteriaceae</taxon>
        <taxon>Algoriphagus</taxon>
    </lineage>
</organism>
<feature type="transmembrane region" description="Helical" evidence="1">
    <location>
        <begin position="270"/>
        <end position="289"/>
    </location>
</feature>
<accession>A0ABS3C5S3</accession>